<dbReference type="Proteomes" id="UP000265509">
    <property type="component" value="Unassembled WGS sequence"/>
</dbReference>
<dbReference type="GO" id="GO:0003677">
    <property type="term" value="F:DNA binding"/>
    <property type="evidence" value="ECO:0007669"/>
    <property type="project" value="UniProtKB-UniRule"/>
</dbReference>
<dbReference type="Pfam" id="PF00589">
    <property type="entry name" value="Phage_integrase"/>
    <property type="match status" value="1"/>
</dbReference>
<evidence type="ECO:0000256" key="2">
    <source>
        <dbReference type="ARBA" id="ARBA00022908"/>
    </source>
</evidence>
<dbReference type="InterPro" id="IPR010998">
    <property type="entry name" value="Integrase_recombinase_N"/>
</dbReference>
<dbReference type="Gene3D" id="1.10.150.130">
    <property type="match status" value="1"/>
</dbReference>
<evidence type="ECO:0000256" key="1">
    <source>
        <dbReference type="ARBA" id="ARBA00008857"/>
    </source>
</evidence>
<dbReference type="Pfam" id="PF13495">
    <property type="entry name" value="Phage_int_SAM_4"/>
    <property type="match status" value="1"/>
</dbReference>
<protein>
    <submittedName>
        <fullName evidence="8">Integron integrase</fullName>
    </submittedName>
</protein>
<keyword evidence="9" id="KW-1185">Reference proteome</keyword>
<dbReference type="InterPro" id="IPR044068">
    <property type="entry name" value="CB"/>
</dbReference>
<keyword evidence="3 5" id="KW-0238">DNA-binding</keyword>
<evidence type="ECO:0000256" key="3">
    <source>
        <dbReference type="ARBA" id="ARBA00023125"/>
    </source>
</evidence>
<dbReference type="Gene3D" id="1.10.443.10">
    <property type="entry name" value="Intergrase catalytic core"/>
    <property type="match status" value="1"/>
</dbReference>
<dbReference type="PROSITE" id="PS51900">
    <property type="entry name" value="CB"/>
    <property type="match status" value="1"/>
</dbReference>
<dbReference type="GO" id="GO:0006310">
    <property type="term" value="P:DNA recombination"/>
    <property type="evidence" value="ECO:0007669"/>
    <property type="project" value="UniProtKB-KW"/>
</dbReference>
<dbReference type="RefSeq" id="WP_117957076.1">
    <property type="nucleotide sequence ID" value="NZ_QRAN01000026.1"/>
</dbReference>
<proteinExistence type="inferred from homology"/>
<feature type="domain" description="Core-binding (CB)" evidence="7">
    <location>
        <begin position="6"/>
        <end position="93"/>
    </location>
</feature>
<sequence>MDDIPPPIPSNSTRFLDAVRAEMRARGYAYPTERTYLHWIRRFILFHSKQHPQEMGKPEIEAFLNHLAAVASVSPSTQRTALNALMYLYIKHLGREPESLSFNYAKPSRCLPTVLSHEEAMAIIGHMTGVPRLMVELLYGSGLRLQECLNLRIKDIDFKLAVITVRQGKGDKDRTTLLPASCRERLEIQLQKTLALHQQDLADGYGEVYLPNALQRKYPHAARSPAWQFLFPSSRVGPDPRSGVIRRHHVHHTALRKHIKAAVLKSGVRKPVKSHTFRHSFATRLLQKGYDIRTIQKLLGHEDVTTTEIYTHVLGRGAMGVISPVDG</sequence>
<name>A0A3L7DXB0_9GAMM</name>
<dbReference type="OrthoDB" id="9801717at2"/>
<dbReference type="PANTHER" id="PTHR30349">
    <property type="entry name" value="PHAGE INTEGRASE-RELATED"/>
    <property type="match status" value="1"/>
</dbReference>
<gene>
    <name evidence="8" type="ORF">DWB85_17375</name>
</gene>
<accession>A0A3L7DXB0</accession>
<comment type="caution">
    <text evidence="8">The sequence shown here is derived from an EMBL/GenBank/DDBJ whole genome shotgun (WGS) entry which is preliminary data.</text>
</comment>
<evidence type="ECO:0000313" key="9">
    <source>
        <dbReference type="Proteomes" id="UP000265509"/>
    </source>
</evidence>
<evidence type="ECO:0000259" key="6">
    <source>
        <dbReference type="PROSITE" id="PS51898"/>
    </source>
</evidence>
<dbReference type="InterPro" id="IPR004107">
    <property type="entry name" value="Integrase_SAM-like_N"/>
</dbReference>
<dbReference type="InterPro" id="IPR013762">
    <property type="entry name" value="Integrase-like_cat_sf"/>
</dbReference>
<evidence type="ECO:0000256" key="4">
    <source>
        <dbReference type="ARBA" id="ARBA00023172"/>
    </source>
</evidence>
<keyword evidence="4" id="KW-0233">DNA recombination</keyword>
<evidence type="ECO:0000259" key="7">
    <source>
        <dbReference type="PROSITE" id="PS51900"/>
    </source>
</evidence>
<organism evidence="8 9">
    <name type="scientific">Seongchinamella sediminis</name>
    <dbReference type="NCBI Taxonomy" id="2283635"/>
    <lineage>
        <taxon>Bacteria</taxon>
        <taxon>Pseudomonadati</taxon>
        <taxon>Pseudomonadota</taxon>
        <taxon>Gammaproteobacteria</taxon>
        <taxon>Cellvibrionales</taxon>
        <taxon>Halieaceae</taxon>
        <taxon>Seongchinamella</taxon>
    </lineage>
</organism>
<reference evidence="8 9" key="1">
    <citation type="submission" date="2018-07" db="EMBL/GenBank/DDBJ databases">
        <title>Halioglobus sp. genome submission.</title>
        <authorList>
            <person name="Ye M.-Q."/>
            <person name="Du Z.-J."/>
        </authorList>
    </citation>
    <scope>NUCLEOTIDE SEQUENCE [LARGE SCALE GENOMIC DNA]</scope>
    <source>
        <strain evidence="8 9">U0301</strain>
    </source>
</reference>
<evidence type="ECO:0000313" key="8">
    <source>
        <dbReference type="EMBL" id="RLQ20452.1"/>
    </source>
</evidence>
<dbReference type="InterPro" id="IPR050090">
    <property type="entry name" value="Tyrosine_recombinase_XerCD"/>
</dbReference>
<dbReference type="InterPro" id="IPR011946">
    <property type="entry name" value="Integrase_integron-type"/>
</dbReference>
<evidence type="ECO:0000256" key="5">
    <source>
        <dbReference type="PROSITE-ProRule" id="PRU01248"/>
    </source>
</evidence>
<dbReference type="PROSITE" id="PS51898">
    <property type="entry name" value="TYR_RECOMBINASE"/>
    <property type="match status" value="1"/>
</dbReference>
<dbReference type="NCBIfam" id="TIGR02249">
    <property type="entry name" value="integrase_gron"/>
    <property type="match status" value="1"/>
</dbReference>
<keyword evidence="2" id="KW-0229">DNA integration</keyword>
<feature type="domain" description="Tyr recombinase" evidence="6">
    <location>
        <begin position="110"/>
        <end position="323"/>
    </location>
</feature>
<dbReference type="InterPro" id="IPR002104">
    <property type="entry name" value="Integrase_catalytic"/>
</dbReference>
<dbReference type="AlphaFoldDB" id="A0A3L7DXB0"/>
<dbReference type="PANTHER" id="PTHR30349:SF64">
    <property type="entry name" value="PROPHAGE INTEGRASE INTD-RELATED"/>
    <property type="match status" value="1"/>
</dbReference>
<dbReference type="SUPFAM" id="SSF56349">
    <property type="entry name" value="DNA breaking-rejoining enzymes"/>
    <property type="match status" value="1"/>
</dbReference>
<comment type="similarity">
    <text evidence="1">Belongs to the 'phage' integrase family.</text>
</comment>
<dbReference type="GO" id="GO:0015074">
    <property type="term" value="P:DNA integration"/>
    <property type="evidence" value="ECO:0007669"/>
    <property type="project" value="UniProtKB-KW"/>
</dbReference>
<dbReference type="EMBL" id="QRAN01000026">
    <property type="protein sequence ID" value="RLQ20452.1"/>
    <property type="molecule type" value="Genomic_DNA"/>
</dbReference>
<dbReference type="InterPro" id="IPR011010">
    <property type="entry name" value="DNA_brk_join_enz"/>
</dbReference>